<organism evidence="4 5">
    <name type="scientific">Prochlorococcus marinus str. MIT 9201</name>
    <dbReference type="NCBI Taxonomy" id="93057"/>
    <lineage>
        <taxon>Bacteria</taxon>
        <taxon>Bacillati</taxon>
        <taxon>Cyanobacteriota</taxon>
        <taxon>Cyanophyceae</taxon>
        <taxon>Synechococcales</taxon>
        <taxon>Prochlorococcaceae</taxon>
        <taxon>Prochlorococcus</taxon>
    </lineage>
</organism>
<evidence type="ECO:0000256" key="2">
    <source>
        <dbReference type="ARBA" id="ARBA00024044"/>
    </source>
</evidence>
<gene>
    <name evidence="4" type="ORF">EU95_1413</name>
</gene>
<dbReference type="Proteomes" id="UP000030355">
    <property type="component" value="Unassembled WGS sequence"/>
</dbReference>
<evidence type="ECO:0000313" key="4">
    <source>
        <dbReference type="EMBL" id="KGF95321.1"/>
    </source>
</evidence>
<evidence type="ECO:0000256" key="1">
    <source>
        <dbReference type="ARBA" id="ARBA00022737"/>
    </source>
</evidence>
<feature type="compositionally biased region" description="Polar residues" evidence="3">
    <location>
        <begin position="329"/>
        <end position="343"/>
    </location>
</feature>
<dbReference type="InterPro" id="IPR020990">
    <property type="entry name" value="CSOS2/2B"/>
</dbReference>
<dbReference type="AlphaFoldDB" id="A0A0A2A390"/>
<feature type="compositionally biased region" description="Polar residues" evidence="3">
    <location>
        <begin position="293"/>
        <end position="310"/>
    </location>
</feature>
<dbReference type="GO" id="GO:0043886">
    <property type="term" value="F:structural constituent of carboxysome shell"/>
    <property type="evidence" value="ECO:0007669"/>
    <property type="project" value="InterPro"/>
</dbReference>
<feature type="region of interest" description="Disordered" evidence="3">
    <location>
        <begin position="293"/>
        <end position="415"/>
    </location>
</feature>
<accession>A0A0A2A390</accession>
<name>A0A0A2A390_PROMR</name>
<feature type="compositionally biased region" description="Polar residues" evidence="3">
    <location>
        <begin position="579"/>
        <end position="605"/>
    </location>
</feature>
<evidence type="ECO:0000256" key="3">
    <source>
        <dbReference type="SAM" id="MobiDB-lite"/>
    </source>
</evidence>
<dbReference type="EMBL" id="JNAL01000015">
    <property type="protein sequence ID" value="KGF95321.1"/>
    <property type="molecule type" value="Genomic_DNA"/>
</dbReference>
<feature type="compositionally biased region" description="Basic and acidic residues" evidence="3">
    <location>
        <begin position="724"/>
        <end position="735"/>
    </location>
</feature>
<feature type="region of interest" description="Disordered" evidence="3">
    <location>
        <begin position="1"/>
        <end position="35"/>
    </location>
</feature>
<feature type="region of interest" description="Disordered" evidence="3">
    <location>
        <begin position="83"/>
        <end position="230"/>
    </location>
</feature>
<evidence type="ECO:0000313" key="5">
    <source>
        <dbReference type="Proteomes" id="UP000030355"/>
    </source>
</evidence>
<dbReference type="STRING" id="93057.EU95_1413"/>
<feature type="compositionally biased region" description="Basic residues" evidence="3">
    <location>
        <begin position="138"/>
        <end position="149"/>
    </location>
</feature>
<comment type="caution">
    <text evidence="4">The sequence shown here is derived from an EMBL/GenBank/DDBJ whole genome shotgun (WGS) entry which is preliminary data.</text>
</comment>
<feature type="region of interest" description="Disordered" evidence="3">
    <location>
        <begin position="579"/>
        <end position="759"/>
    </location>
</feature>
<sequence>MKTSREIALDRRKAMSDSGKKAVANSSTTKDRVRTSDDIQISGIKSSIDTNSTNTSKKHIPTVKVNKKSFSKNLSSKELVIERRKAMSTHGKSAISSSDRTRTEANKKIQVNEIKINSDKNPDLSNSGNSENKVPNTKIKRRVAQKRKPITNTSRDIVLARREAQSKHGKSASKQNNSAASLARRGDPDLSSREISQRVRELRSKTGATSKKGNGKCRPCGPNKNGSKMNIADASWKVGKSETNSGQTVTGTQANRSLKTTGNEASTCRSVTGTQYLGSEVLNQFCQNQPEYKQPTRSSVTSTSAGNKVTGNEVGRSEKVTGDEPGTCKNVTGTEYSSANQSKEYCGEVPKNPSKVKHSSTAEGLKVSGSLPGRSALVTGDESGSGHQLTGDQYLGSETNPKGRSHEKVGKYNTLNGNALTGTGVGRSEYVTGNEPGSCKNVTGDEYIGSQQYESFCKSKPKAEAMKVGVSLSNNANEISGTLTGRSEKVTGDEPGTCKNVTGTPYAGLDQVEENCNSELITELKDKGKIYLGGSSNARLTGIQPGIGGSMTGAGKGACLNPTGTPYVGGDQLGNNCSNHSSEKNYANSERKNSSSWEEFSVNSPSRDKYSDKKRDGVTGNEYENGSKITGPFDMANDTVTGTEQFRFDKNKNSRLTPKKDLKEFDSSKERAQSRITGEGQSAGLKITGDDWARGNRVTGTEGASARKRNPTRPGMTSAMPVMDIKRNDEMKEPDFLITGSSGNTREGQLVTFSGGARG</sequence>
<proteinExistence type="inferred from homology"/>
<comment type="similarity">
    <text evidence="2">Belongs to the CsoS2 family.</text>
</comment>
<feature type="compositionally biased region" description="Polar residues" evidence="3">
    <location>
        <begin position="385"/>
        <end position="402"/>
    </location>
</feature>
<feature type="compositionally biased region" description="Basic and acidic residues" evidence="3">
    <location>
        <begin position="606"/>
        <end position="617"/>
    </location>
</feature>
<reference evidence="5" key="1">
    <citation type="journal article" date="2014" name="Sci. Data">
        <title>Genomes of diverse isolates of the marine cyanobacterium Prochlorococcus.</title>
        <authorList>
            <person name="Biller S."/>
            <person name="Berube P."/>
            <person name="Thompson J."/>
            <person name="Kelly L."/>
            <person name="Roggensack S."/>
            <person name="Awad L."/>
            <person name="Roache-Johnson K."/>
            <person name="Ding H."/>
            <person name="Giovannoni S.J."/>
            <person name="Moore L.R."/>
            <person name="Chisholm S.W."/>
        </authorList>
    </citation>
    <scope>NUCLEOTIDE SEQUENCE [LARGE SCALE GENOMIC DNA]</scope>
    <source>
        <strain evidence="5">MIT 9201</strain>
    </source>
</reference>
<keyword evidence="1" id="KW-0677">Repeat</keyword>
<dbReference type="Pfam" id="PF12288">
    <property type="entry name" value="CsoS2_M"/>
    <property type="match status" value="2"/>
</dbReference>
<feature type="compositionally biased region" description="Basic and acidic residues" evidence="3">
    <location>
        <begin position="646"/>
        <end position="673"/>
    </location>
</feature>
<feature type="compositionally biased region" description="Low complexity" evidence="3">
    <location>
        <begin position="172"/>
        <end position="183"/>
    </location>
</feature>
<protein>
    <submittedName>
        <fullName evidence="4">Carboxysome shell protein CsoS2</fullName>
    </submittedName>
</protein>
<feature type="compositionally biased region" description="Basic and acidic residues" evidence="3">
    <location>
        <begin position="184"/>
        <end position="204"/>
    </location>
</feature>
<dbReference type="eggNOG" id="ENOG502Z8T4">
    <property type="taxonomic scope" value="Bacteria"/>
</dbReference>
<feature type="compositionally biased region" description="Polar residues" evidence="3">
    <location>
        <begin position="123"/>
        <end position="135"/>
    </location>
</feature>
<feature type="compositionally biased region" description="Basic and acidic residues" evidence="3">
    <location>
        <begin position="1"/>
        <end position="20"/>
    </location>
</feature>